<dbReference type="AlphaFoldDB" id="A0A1G1X2D1"/>
<feature type="transmembrane region" description="Helical" evidence="5">
    <location>
        <begin position="92"/>
        <end position="110"/>
    </location>
</feature>
<gene>
    <name evidence="7" type="ORF">A3D99_00455</name>
</gene>
<evidence type="ECO:0000259" key="6">
    <source>
        <dbReference type="Pfam" id="PF04932"/>
    </source>
</evidence>
<evidence type="ECO:0000256" key="4">
    <source>
        <dbReference type="ARBA" id="ARBA00023136"/>
    </source>
</evidence>
<evidence type="ECO:0000256" key="2">
    <source>
        <dbReference type="ARBA" id="ARBA00022692"/>
    </source>
</evidence>
<name>A0A1G1X2D1_9BACT</name>
<evidence type="ECO:0000256" key="5">
    <source>
        <dbReference type="SAM" id="Phobius"/>
    </source>
</evidence>
<feature type="transmembrane region" description="Helical" evidence="5">
    <location>
        <begin position="427"/>
        <end position="447"/>
    </location>
</feature>
<dbReference type="PANTHER" id="PTHR37422:SF13">
    <property type="entry name" value="LIPOPOLYSACCHARIDE BIOSYNTHESIS PROTEIN PA4999-RELATED"/>
    <property type="match status" value="1"/>
</dbReference>
<dbReference type="Pfam" id="PF04932">
    <property type="entry name" value="Wzy_C"/>
    <property type="match status" value="1"/>
</dbReference>
<keyword evidence="4 5" id="KW-0472">Membrane</keyword>
<feature type="transmembrane region" description="Helical" evidence="5">
    <location>
        <begin position="146"/>
        <end position="166"/>
    </location>
</feature>
<feature type="transmembrane region" description="Helical" evidence="5">
    <location>
        <begin position="489"/>
        <end position="509"/>
    </location>
</feature>
<dbReference type="GO" id="GO:0016020">
    <property type="term" value="C:membrane"/>
    <property type="evidence" value="ECO:0007669"/>
    <property type="project" value="UniProtKB-SubCell"/>
</dbReference>
<evidence type="ECO:0000256" key="1">
    <source>
        <dbReference type="ARBA" id="ARBA00004141"/>
    </source>
</evidence>
<protein>
    <recommendedName>
        <fullName evidence="6">O-antigen ligase-related domain-containing protein</fullName>
    </recommendedName>
</protein>
<feature type="transmembrane region" description="Helical" evidence="5">
    <location>
        <begin position="29"/>
        <end position="62"/>
    </location>
</feature>
<organism evidence="7 8">
    <name type="scientific">Candidatus Andersenbacteria bacterium RIFCSPHIGHO2_12_FULL_45_11</name>
    <dbReference type="NCBI Taxonomy" id="1797281"/>
    <lineage>
        <taxon>Bacteria</taxon>
        <taxon>Candidatus Anderseniibacteriota</taxon>
    </lineage>
</organism>
<evidence type="ECO:0000256" key="3">
    <source>
        <dbReference type="ARBA" id="ARBA00022989"/>
    </source>
</evidence>
<dbReference type="Proteomes" id="UP000177528">
    <property type="component" value="Unassembled WGS sequence"/>
</dbReference>
<comment type="caution">
    <text evidence="7">The sequence shown here is derived from an EMBL/GenBank/DDBJ whole genome shotgun (WGS) entry which is preliminary data.</text>
</comment>
<feature type="domain" description="O-antigen ligase-related" evidence="6">
    <location>
        <begin position="265"/>
        <end position="442"/>
    </location>
</feature>
<dbReference type="EMBL" id="MHHR01000020">
    <property type="protein sequence ID" value="OGY34175.1"/>
    <property type="molecule type" value="Genomic_DNA"/>
</dbReference>
<proteinExistence type="predicted"/>
<dbReference type="InterPro" id="IPR007016">
    <property type="entry name" value="O-antigen_ligase-rel_domated"/>
</dbReference>
<reference evidence="7 8" key="1">
    <citation type="journal article" date="2016" name="Nat. Commun.">
        <title>Thousands of microbial genomes shed light on interconnected biogeochemical processes in an aquifer system.</title>
        <authorList>
            <person name="Anantharaman K."/>
            <person name="Brown C.T."/>
            <person name="Hug L.A."/>
            <person name="Sharon I."/>
            <person name="Castelle C.J."/>
            <person name="Probst A.J."/>
            <person name="Thomas B.C."/>
            <person name="Singh A."/>
            <person name="Wilkins M.J."/>
            <person name="Karaoz U."/>
            <person name="Brodie E.L."/>
            <person name="Williams K.H."/>
            <person name="Hubbard S.S."/>
            <person name="Banfield J.F."/>
        </authorList>
    </citation>
    <scope>NUCLEOTIDE SEQUENCE [LARGE SCALE GENOMIC DNA]</scope>
</reference>
<feature type="transmembrane region" description="Helical" evidence="5">
    <location>
        <begin position="259"/>
        <end position="274"/>
    </location>
</feature>
<feature type="transmembrane region" description="Helical" evidence="5">
    <location>
        <begin position="459"/>
        <end position="477"/>
    </location>
</feature>
<feature type="transmembrane region" description="Helical" evidence="5">
    <location>
        <begin position="122"/>
        <end position="140"/>
    </location>
</feature>
<dbReference type="PANTHER" id="PTHR37422">
    <property type="entry name" value="TEICHURONIC ACID BIOSYNTHESIS PROTEIN TUAE"/>
    <property type="match status" value="1"/>
</dbReference>
<feature type="transmembrane region" description="Helical" evidence="5">
    <location>
        <begin position="280"/>
        <end position="297"/>
    </location>
</feature>
<evidence type="ECO:0000313" key="7">
    <source>
        <dbReference type="EMBL" id="OGY34175.1"/>
    </source>
</evidence>
<feature type="transmembrane region" description="Helical" evidence="5">
    <location>
        <begin position="178"/>
        <end position="197"/>
    </location>
</feature>
<accession>A0A1G1X2D1</accession>
<sequence length="514" mass="56672">MKIHFKPAPHPNPLPIRGEGSVAPELAWGIIATLIALFLALFFSVEIGLYALGFAIAAWWVWESPEESFLILIILAPLLPLLKATQTLGNTTLIKDVIIIMLFLKTFLAPLLEQRLPYRKNLLFAPIVALVGWSLFEVIQGGSTLAILRLREIVLYILLYFGVLYLPHTKQIMRTRTIVFLITLGIVMLLGIFQFYFAPDSTVLRFDPVRQIWIPRMASTFGHPTVFAEYLITGAMLIAGLLLSDRVIPGLTRNPRRKISLGVLLCASIILIYFTYTRAAWIGFAGGVVAVGVAYFLPSYEGRRGGVVAALATPSHSPLYKGEKSRLLFIILIPLIAFTIGIFHFTPVGTFLRTAIDPSYASNADRIAFVVQLVSETSNADVLVGKGLGNVVTELRKGGDVSAVDIASGDSRTVQLSKDSTLVDNQYLKTFMEMGVVGIVFTFWLFWRFFLAAREASPALRILGIGFLVSFMIQALFVDIWDVFPTNAIFWTLAALISSGSPGQACLPVRQARG</sequence>
<keyword evidence="3 5" id="KW-1133">Transmembrane helix</keyword>
<feature type="transmembrane region" description="Helical" evidence="5">
    <location>
        <begin position="327"/>
        <end position="345"/>
    </location>
</feature>
<evidence type="ECO:0000313" key="8">
    <source>
        <dbReference type="Proteomes" id="UP000177528"/>
    </source>
</evidence>
<keyword evidence="2 5" id="KW-0812">Transmembrane</keyword>
<dbReference type="InterPro" id="IPR051533">
    <property type="entry name" value="WaaL-like"/>
</dbReference>
<feature type="transmembrane region" description="Helical" evidence="5">
    <location>
        <begin position="227"/>
        <end position="247"/>
    </location>
</feature>
<comment type="subcellular location">
    <subcellularLocation>
        <location evidence="1">Membrane</location>
        <topology evidence="1">Multi-pass membrane protein</topology>
    </subcellularLocation>
</comment>
<feature type="transmembrane region" description="Helical" evidence="5">
    <location>
        <begin position="69"/>
        <end position="86"/>
    </location>
</feature>